<evidence type="ECO:0000313" key="3">
    <source>
        <dbReference type="Proteomes" id="UP000552883"/>
    </source>
</evidence>
<keyword evidence="1" id="KW-0812">Transmembrane</keyword>
<name>A0A840XKK2_9MICO</name>
<gene>
    <name evidence="2" type="ORF">BJ959_000684</name>
</gene>
<dbReference type="EMBL" id="JACHBS010000001">
    <property type="protein sequence ID" value="MBB5617188.1"/>
    <property type="molecule type" value="Genomic_DNA"/>
</dbReference>
<comment type="caution">
    <text evidence="2">The sequence shown here is derived from an EMBL/GenBank/DDBJ whole genome shotgun (WGS) entry which is preliminary data.</text>
</comment>
<keyword evidence="3" id="KW-1185">Reference proteome</keyword>
<dbReference type="Proteomes" id="UP000552883">
    <property type="component" value="Unassembled WGS sequence"/>
</dbReference>
<feature type="transmembrane region" description="Helical" evidence="1">
    <location>
        <begin position="7"/>
        <end position="30"/>
    </location>
</feature>
<accession>A0A840XKK2</accession>
<protein>
    <submittedName>
        <fullName evidence="2">CHASE2 domain-containing sensor protein</fullName>
    </submittedName>
</protein>
<evidence type="ECO:0000256" key="1">
    <source>
        <dbReference type="SAM" id="Phobius"/>
    </source>
</evidence>
<evidence type="ECO:0000313" key="2">
    <source>
        <dbReference type="EMBL" id="MBB5617188.1"/>
    </source>
</evidence>
<reference evidence="2 3" key="1">
    <citation type="submission" date="2020-08" db="EMBL/GenBank/DDBJ databases">
        <title>Sequencing the genomes of 1000 actinobacteria strains.</title>
        <authorList>
            <person name="Klenk H.-P."/>
        </authorList>
    </citation>
    <scope>NUCLEOTIDE SEQUENCE [LARGE SCALE GENOMIC DNA]</scope>
    <source>
        <strain evidence="2 3">DSM 23889</strain>
    </source>
</reference>
<sequence length="62" mass="6738">MKLFSKIISGIGLVTLVIMGIAALFLTGYALQLSGWGWVAIVAIFGLVGYCLYDILRDEKSK</sequence>
<organism evidence="2 3">
    <name type="scientific">Microcella frigidaquae</name>
    <dbReference type="NCBI Taxonomy" id="424758"/>
    <lineage>
        <taxon>Bacteria</taxon>
        <taxon>Bacillati</taxon>
        <taxon>Actinomycetota</taxon>
        <taxon>Actinomycetes</taxon>
        <taxon>Micrococcales</taxon>
        <taxon>Microbacteriaceae</taxon>
        <taxon>Microcella</taxon>
    </lineage>
</organism>
<feature type="transmembrane region" description="Helical" evidence="1">
    <location>
        <begin position="36"/>
        <end position="56"/>
    </location>
</feature>
<dbReference type="RefSeq" id="WP_153982572.1">
    <property type="nucleotide sequence ID" value="NZ_BAAANZ010000009.1"/>
</dbReference>
<proteinExistence type="predicted"/>
<keyword evidence="1" id="KW-1133">Transmembrane helix</keyword>
<dbReference type="AlphaFoldDB" id="A0A840XKK2"/>
<keyword evidence="1" id="KW-0472">Membrane</keyword>